<evidence type="ECO:0000313" key="1">
    <source>
        <dbReference type="Proteomes" id="UP000694845"/>
    </source>
</evidence>
<dbReference type="InterPro" id="IPR026214">
    <property type="entry name" value="HAUS4_met"/>
</dbReference>
<dbReference type="GO" id="GO:0007098">
    <property type="term" value="P:centrosome cycle"/>
    <property type="evidence" value="ECO:0007669"/>
    <property type="project" value="InterPro"/>
</dbReference>
<dbReference type="PRINTS" id="PR02090">
    <property type="entry name" value="HAUSAUGMINL4"/>
</dbReference>
<sequence length="373" mass="42594">MAAPNHANFQNPAAQVNMSLPVHLTASDSEQYPEMVKLLEALCQHITDTGVSRSVQKDLSQAQELLKREKQSYLQFHILHHDLKEFLMDHEIASYDIAPSSSTAQLQEAVKHCLYTAEAADYLHPHPDTSSGDDQPCTLLGLTREQLQRANPHHKGLPSLQQQLIPQIEDRLGKKCEELAAFHHSQLDSESEGMAFAKATRLPDLLRSQRSKLEEEKGKLRLDRAHRDRQFWQYYQALMDSLGVLERLITKHRLRLQADSDTITSNWLSARCHAMCLKLRVFEARLLCDTYTPEVVAALEQIKHHLNRAIQERDKDVTRLSQALQAYQSIGMGFDQLVQEYEQLQAAIDNKTWALTELKQSLVSDTASEWKTD</sequence>
<dbReference type="AlphaFoldDB" id="A0A8B7ZVE5"/>
<dbReference type="Proteomes" id="UP000694845">
    <property type="component" value="Unplaced"/>
</dbReference>
<gene>
    <name evidence="2" type="primary">LOC110989003</name>
</gene>
<accession>A0A8B7ZVE5</accession>
<keyword evidence="1" id="KW-1185">Reference proteome</keyword>
<dbReference type="KEGG" id="aplc:110989003"/>
<dbReference type="GO" id="GO:0070652">
    <property type="term" value="C:HAUS complex"/>
    <property type="evidence" value="ECO:0007669"/>
    <property type="project" value="InterPro"/>
</dbReference>
<dbReference type="GO" id="GO:0051225">
    <property type="term" value="P:spindle assembly"/>
    <property type="evidence" value="ECO:0007669"/>
    <property type="project" value="InterPro"/>
</dbReference>
<evidence type="ECO:0000313" key="2">
    <source>
        <dbReference type="RefSeq" id="XP_022108745.1"/>
    </source>
</evidence>
<dbReference type="GeneID" id="110989003"/>
<protein>
    <submittedName>
        <fullName evidence="2">HAUS augmin-like complex subunit 4 isoform X1</fullName>
    </submittedName>
</protein>
<name>A0A8B7ZVE5_ACAPL</name>
<dbReference type="InterPro" id="IPR029327">
    <property type="entry name" value="HAUS4"/>
</dbReference>
<dbReference type="RefSeq" id="XP_022108745.1">
    <property type="nucleotide sequence ID" value="XM_022253053.1"/>
</dbReference>
<dbReference type="PANTHER" id="PTHR16219">
    <property type="entry name" value="AUGMIN SUBUNIT 4 FAMILY MEMBER"/>
    <property type="match status" value="1"/>
</dbReference>
<reference evidence="2" key="1">
    <citation type="submission" date="2025-08" db="UniProtKB">
        <authorList>
            <consortium name="RefSeq"/>
        </authorList>
    </citation>
    <scope>IDENTIFICATION</scope>
</reference>
<dbReference type="PANTHER" id="PTHR16219:SF1">
    <property type="entry name" value="HAUS AUGMIN-LIKE COMPLEX SUBUNIT 4"/>
    <property type="match status" value="1"/>
</dbReference>
<dbReference type="GO" id="GO:0051011">
    <property type="term" value="F:microtubule minus-end binding"/>
    <property type="evidence" value="ECO:0007669"/>
    <property type="project" value="TreeGrafter"/>
</dbReference>
<proteinExistence type="predicted"/>
<dbReference type="OrthoDB" id="661220at2759"/>
<dbReference type="Pfam" id="PF14735">
    <property type="entry name" value="HAUS4"/>
    <property type="match status" value="1"/>
</dbReference>
<organism evidence="1 2">
    <name type="scientific">Acanthaster planci</name>
    <name type="common">Crown-of-thorns starfish</name>
    <dbReference type="NCBI Taxonomy" id="133434"/>
    <lineage>
        <taxon>Eukaryota</taxon>
        <taxon>Metazoa</taxon>
        <taxon>Echinodermata</taxon>
        <taxon>Eleutherozoa</taxon>
        <taxon>Asterozoa</taxon>
        <taxon>Asteroidea</taxon>
        <taxon>Valvatacea</taxon>
        <taxon>Valvatida</taxon>
        <taxon>Acanthasteridae</taxon>
        <taxon>Acanthaster</taxon>
    </lineage>
</organism>